<gene>
    <name evidence="2" type="ORF">PPACK8108_LOCUS24595</name>
</gene>
<dbReference type="EMBL" id="CALTRL010006080">
    <property type="protein sequence ID" value="CAH7689508.1"/>
    <property type="molecule type" value="Genomic_DNA"/>
</dbReference>
<feature type="region of interest" description="Disordered" evidence="1">
    <location>
        <begin position="793"/>
        <end position="814"/>
    </location>
</feature>
<feature type="region of interest" description="Disordered" evidence="1">
    <location>
        <begin position="339"/>
        <end position="358"/>
    </location>
</feature>
<feature type="region of interest" description="Disordered" evidence="1">
    <location>
        <begin position="650"/>
        <end position="683"/>
    </location>
</feature>
<reference evidence="2" key="1">
    <citation type="submission" date="2022-06" db="EMBL/GenBank/DDBJ databases">
        <authorList>
            <consortium name="SYNGENTA / RWTH Aachen University"/>
        </authorList>
    </citation>
    <scope>NUCLEOTIDE SEQUENCE</scope>
</reference>
<keyword evidence="3" id="KW-1185">Reference proteome</keyword>
<dbReference type="AlphaFoldDB" id="A0AAV0BTT5"/>
<feature type="compositionally biased region" description="Polar residues" evidence="1">
    <location>
        <begin position="80"/>
        <end position="103"/>
    </location>
</feature>
<evidence type="ECO:0000313" key="3">
    <source>
        <dbReference type="Proteomes" id="UP001153365"/>
    </source>
</evidence>
<protein>
    <submittedName>
        <fullName evidence="2">Uncharacterized protein</fullName>
    </submittedName>
</protein>
<sequence length="814" mass="93269">MTSSQDRYRQDWALDEEGPEEIRSEPYSASDQGRRYFSRGSGRTRHESSPETYLGSRITGSPPSAIPRYTGNYNQHHKTNSFSNQSAKYYSVNNNTSKPTYQRQLDDATPEDTRFKTTGSRGFWNQTNQAHNNFYQKSTRPTNDYWPETSQGFGTYERPSSVDQQYSGQYTCHKNTNHFSKYTMDDLEALSAWTKEQGGIKDQQDYNDFIEDFNIILKYLIEDGQIIDEDEAGDLLLSSLSTQLRRLISFKLIKQRNLQRYNNGEYLMPPISIIKILIEKEIKFMRMMDSGCAKKNPKVEKSSRPWDIIRTFGIKASKITSLNKTEKIIDTIADNFINTSQPKSQQHGKPEQEETSIASDIGPKTYRTTTLIDNTYIEGKQGIQNQIVNKNKEEGTSTNLAGPPDKVGISTELSQIVKENIGHQKEPKESIPTASTDHYPTCRIPKNYDQVNQLVFGNSQQLEEDINWEKQQESQLLTKSLSGDSLNQAKNKEEETIYLAKDIESVMKDLPGYKLMDEDFGSILPSITAYNFFYELWIEGREKVVENKIGQWIYFDGWVPGTGTQPGLSDSGSGNMDQSWEPIKEQVKLGSSVQTLEDLINEENLEEKEESQLPIKLSPTPVKEITELSCTIDTGKRDSVCPIKFRIWNQEPKAPDPGEEEKENQLYRKAQHSGNNSHQRVDHKIQQEYSQKEKKMLETNNRMNKNQEEAKIKDVGGGALQKQNQTTKKVIKEEIVMKTPGGLNQQQKHFSIMTIYKSVLNKFKPVKQQISQECHPPLIEAPHLRNHFIEFLTSNPPEPPDLEGNQESIFNQQD</sequence>
<accession>A0AAV0BTT5</accession>
<organism evidence="2 3">
    <name type="scientific">Phakopsora pachyrhizi</name>
    <name type="common">Asian soybean rust disease fungus</name>
    <dbReference type="NCBI Taxonomy" id="170000"/>
    <lineage>
        <taxon>Eukaryota</taxon>
        <taxon>Fungi</taxon>
        <taxon>Dikarya</taxon>
        <taxon>Basidiomycota</taxon>
        <taxon>Pucciniomycotina</taxon>
        <taxon>Pucciniomycetes</taxon>
        <taxon>Pucciniales</taxon>
        <taxon>Phakopsoraceae</taxon>
        <taxon>Phakopsora</taxon>
    </lineage>
</organism>
<proteinExistence type="predicted"/>
<name>A0AAV0BTT5_PHAPC</name>
<dbReference type="Proteomes" id="UP001153365">
    <property type="component" value="Unassembled WGS sequence"/>
</dbReference>
<evidence type="ECO:0000256" key="1">
    <source>
        <dbReference type="SAM" id="MobiDB-lite"/>
    </source>
</evidence>
<evidence type="ECO:0000313" key="2">
    <source>
        <dbReference type="EMBL" id="CAH7689508.1"/>
    </source>
</evidence>
<comment type="caution">
    <text evidence="2">The sequence shown here is derived from an EMBL/GenBank/DDBJ whole genome shotgun (WGS) entry which is preliminary data.</text>
</comment>
<feature type="compositionally biased region" description="Polar residues" evidence="1">
    <location>
        <begin position="805"/>
        <end position="814"/>
    </location>
</feature>
<feature type="region of interest" description="Disordered" evidence="1">
    <location>
        <begin position="1"/>
        <end position="123"/>
    </location>
</feature>
<feature type="compositionally biased region" description="Basic and acidic residues" evidence="1">
    <location>
        <begin position="1"/>
        <end position="12"/>
    </location>
</feature>